<dbReference type="PANTHER" id="PTHR30482">
    <property type="entry name" value="HIGH-AFFINITY BRANCHED-CHAIN AMINO ACID TRANSPORT SYSTEM PERMEASE"/>
    <property type="match status" value="1"/>
</dbReference>
<feature type="transmembrane region" description="Helical" evidence="6">
    <location>
        <begin position="29"/>
        <end position="49"/>
    </location>
</feature>
<comment type="caution">
    <text evidence="7">The sequence shown here is derived from an EMBL/GenBank/DDBJ whole genome shotgun (WGS) entry which is preliminary data.</text>
</comment>
<feature type="transmembrane region" description="Helical" evidence="6">
    <location>
        <begin position="130"/>
        <end position="152"/>
    </location>
</feature>
<name>A0ABS1CTG5_9PROT</name>
<organism evidence="7 8">
    <name type="scientific">Paracraurococcus ruber</name>
    <dbReference type="NCBI Taxonomy" id="77675"/>
    <lineage>
        <taxon>Bacteria</taxon>
        <taxon>Pseudomonadati</taxon>
        <taxon>Pseudomonadota</taxon>
        <taxon>Alphaproteobacteria</taxon>
        <taxon>Acetobacterales</taxon>
        <taxon>Roseomonadaceae</taxon>
        <taxon>Paracraurococcus</taxon>
    </lineage>
</organism>
<dbReference type="PANTHER" id="PTHR30482:SF17">
    <property type="entry name" value="ABC TRANSPORTER ATP-BINDING PROTEIN"/>
    <property type="match status" value="1"/>
</dbReference>
<evidence type="ECO:0000256" key="5">
    <source>
        <dbReference type="ARBA" id="ARBA00023136"/>
    </source>
</evidence>
<feature type="transmembrane region" description="Helical" evidence="6">
    <location>
        <begin position="104"/>
        <end position="123"/>
    </location>
</feature>
<evidence type="ECO:0000256" key="6">
    <source>
        <dbReference type="SAM" id="Phobius"/>
    </source>
</evidence>
<feature type="transmembrane region" description="Helical" evidence="6">
    <location>
        <begin position="297"/>
        <end position="316"/>
    </location>
</feature>
<accession>A0ABS1CTG5</accession>
<evidence type="ECO:0000313" key="7">
    <source>
        <dbReference type="EMBL" id="MBK1657643.1"/>
    </source>
</evidence>
<evidence type="ECO:0000256" key="1">
    <source>
        <dbReference type="ARBA" id="ARBA00004651"/>
    </source>
</evidence>
<keyword evidence="5 6" id="KW-0472">Membrane</keyword>
<evidence type="ECO:0000313" key="8">
    <source>
        <dbReference type="Proteomes" id="UP000697995"/>
    </source>
</evidence>
<keyword evidence="8" id="KW-1185">Reference proteome</keyword>
<feature type="transmembrane region" description="Helical" evidence="6">
    <location>
        <begin position="178"/>
        <end position="198"/>
    </location>
</feature>
<feature type="transmembrane region" description="Helical" evidence="6">
    <location>
        <begin position="228"/>
        <end position="253"/>
    </location>
</feature>
<protein>
    <submittedName>
        <fullName evidence="7">Branched-chain amino acid ABC transporter permease</fullName>
    </submittedName>
</protein>
<dbReference type="Proteomes" id="UP000697995">
    <property type="component" value="Unassembled WGS sequence"/>
</dbReference>
<reference evidence="7 8" key="1">
    <citation type="journal article" date="2020" name="Microorganisms">
        <title>Osmotic Adaptation and Compatible Solute Biosynthesis of Phototrophic Bacteria as Revealed from Genome Analyses.</title>
        <authorList>
            <person name="Imhoff J.F."/>
            <person name="Rahn T."/>
            <person name="Kunzel S."/>
            <person name="Keller A."/>
            <person name="Neulinger S.C."/>
        </authorList>
    </citation>
    <scope>NUCLEOTIDE SEQUENCE [LARGE SCALE GENOMIC DNA]</scope>
    <source>
        <strain evidence="7 8">DSM 15382</strain>
    </source>
</reference>
<gene>
    <name evidence="7" type="ORF">CKO45_05295</name>
</gene>
<dbReference type="InterPro" id="IPR043428">
    <property type="entry name" value="LivM-like"/>
</dbReference>
<dbReference type="InterPro" id="IPR001851">
    <property type="entry name" value="ABC_transp_permease"/>
</dbReference>
<dbReference type="EMBL" id="NRSG01000024">
    <property type="protein sequence ID" value="MBK1657643.1"/>
    <property type="molecule type" value="Genomic_DNA"/>
</dbReference>
<dbReference type="CDD" id="cd06581">
    <property type="entry name" value="TM_PBP1_LivM_like"/>
    <property type="match status" value="1"/>
</dbReference>
<dbReference type="Pfam" id="PF02653">
    <property type="entry name" value="BPD_transp_2"/>
    <property type="match status" value="1"/>
</dbReference>
<evidence type="ECO:0000256" key="2">
    <source>
        <dbReference type="ARBA" id="ARBA00022475"/>
    </source>
</evidence>
<keyword evidence="2" id="KW-1003">Cell membrane</keyword>
<proteinExistence type="predicted"/>
<evidence type="ECO:0000256" key="3">
    <source>
        <dbReference type="ARBA" id="ARBA00022692"/>
    </source>
</evidence>
<feature type="transmembrane region" description="Helical" evidence="6">
    <location>
        <begin position="56"/>
        <end position="84"/>
    </location>
</feature>
<evidence type="ECO:0000256" key="4">
    <source>
        <dbReference type="ARBA" id="ARBA00022989"/>
    </source>
</evidence>
<feature type="transmembrane region" description="Helical" evidence="6">
    <location>
        <begin position="265"/>
        <end position="290"/>
    </location>
</feature>
<sequence>MADTTTTITAAAIPDPAQESHGVWGFTRAQLAALGLLIAFLAVAPFLLYPVFLMKLLCFALFACAFNLLIGYVGLLSFGHAAYFGMGGYLAGHAAKAWGLTPEISILLGAVTAGLLGAVAGSLAIRRQGIYFAMITLALAQMVYFFCVQAPFTGGEDGIQAIPRGKLFGAIPLDQDMAMYWVVAAIFLGGFLLVHRIIHSPYGQVLKSIRENEPRATSLGYRTDDYKLMAFILSATLAGVAGATKSIVFGIATLTDVHWSMSGEVVLMTLVGGLGTVFGPVVGAAVIVTMQNYLAEMGAWVTVIQGVIFVLCVLAFRRGLVGEIGNALKVKL</sequence>
<keyword evidence="4 6" id="KW-1133">Transmembrane helix</keyword>
<keyword evidence="3 6" id="KW-0812">Transmembrane</keyword>
<comment type="subcellular location">
    <subcellularLocation>
        <location evidence="1">Cell membrane</location>
        <topology evidence="1">Multi-pass membrane protein</topology>
    </subcellularLocation>
</comment>
<dbReference type="RefSeq" id="WP_133219156.1">
    <property type="nucleotide sequence ID" value="NZ_NRSG01000024.1"/>
</dbReference>